<evidence type="ECO:0000313" key="8">
    <source>
        <dbReference type="EMBL" id="ORX56979.1"/>
    </source>
</evidence>
<dbReference type="OrthoDB" id="2162691at2759"/>
<dbReference type="EMBL" id="MCGT01000009">
    <property type="protein sequence ID" value="ORX56979.1"/>
    <property type="molecule type" value="Genomic_DNA"/>
</dbReference>
<evidence type="ECO:0000256" key="2">
    <source>
        <dbReference type="ARBA" id="ARBA00006582"/>
    </source>
</evidence>
<dbReference type="STRING" id="101127.A0A1X2GM15"/>
<feature type="compositionally biased region" description="Polar residues" evidence="6">
    <location>
        <begin position="8"/>
        <end position="19"/>
    </location>
</feature>
<evidence type="ECO:0000313" key="9">
    <source>
        <dbReference type="Proteomes" id="UP000242146"/>
    </source>
</evidence>
<dbReference type="GO" id="GO:0005739">
    <property type="term" value="C:mitochondrion"/>
    <property type="evidence" value="ECO:0007669"/>
    <property type="project" value="TreeGrafter"/>
</dbReference>
<feature type="region of interest" description="Disordered" evidence="6">
    <location>
        <begin position="490"/>
        <end position="524"/>
    </location>
</feature>
<keyword evidence="9" id="KW-1185">Reference proteome</keyword>
<dbReference type="GO" id="GO:0032934">
    <property type="term" value="F:sterol binding"/>
    <property type="evidence" value="ECO:0007669"/>
    <property type="project" value="TreeGrafter"/>
</dbReference>
<keyword evidence="5" id="KW-0472">Membrane</keyword>
<feature type="domain" description="VASt" evidence="7">
    <location>
        <begin position="320"/>
        <end position="488"/>
    </location>
</feature>
<gene>
    <name evidence="8" type="ORF">DM01DRAFT_1320113</name>
</gene>
<keyword evidence="3" id="KW-0812">Transmembrane</keyword>
<dbReference type="SMART" id="SM00568">
    <property type="entry name" value="GRAM"/>
    <property type="match status" value="1"/>
</dbReference>
<dbReference type="GO" id="GO:0005789">
    <property type="term" value="C:endoplasmic reticulum membrane"/>
    <property type="evidence" value="ECO:0007669"/>
    <property type="project" value="TreeGrafter"/>
</dbReference>
<dbReference type="InterPro" id="IPR011993">
    <property type="entry name" value="PH-like_dom_sf"/>
</dbReference>
<accession>A0A1X2GM15</accession>
<evidence type="ECO:0000256" key="4">
    <source>
        <dbReference type="ARBA" id="ARBA00022989"/>
    </source>
</evidence>
<keyword evidence="4" id="KW-1133">Transmembrane helix</keyword>
<proteinExistence type="inferred from homology"/>
<feature type="region of interest" description="Disordered" evidence="6">
    <location>
        <begin position="261"/>
        <end position="281"/>
    </location>
</feature>
<feature type="compositionally biased region" description="Polar residues" evidence="6">
    <location>
        <begin position="31"/>
        <end position="58"/>
    </location>
</feature>
<evidence type="ECO:0000256" key="6">
    <source>
        <dbReference type="SAM" id="MobiDB-lite"/>
    </source>
</evidence>
<feature type="compositionally biased region" description="Basic residues" evidence="6">
    <location>
        <begin position="499"/>
        <end position="513"/>
    </location>
</feature>
<name>A0A1X2GM15_9FUNG</name>
<evidence type="ECO:0000256" key="1">
    <source>
        <dbReference type="ARBA" id="ARBA00004167"/>
    </source>
</evidence>
<evidence type="ECO:0000256" key="3">
    <source>
        <dbReference type="ARBA" id="ARBA00022692"/>
    </source>
</evidence>
<comment type="similarity">
    <text evidence="2">Belongs to the YSP2 family.</text>
</comment>
<dbReference type="GO" id="GO:0005886">
    <property type="term" value="C:plasma membrane"/>
    <property type="evidence" value="ECO:0007669"/>
    <property type="project" value="TreeGrafter"/>
</dbReference>
<dbReference type="PANTHER" id="PTHR23319:SF4">
    <property type="entry name" value="GRAM DOMAIN CONTAINING 1B, ISOFORM E"/>
    <property type="match status" value="1"/>
</dbReference>
<dbReference type="Pfam" id="PF02893">
    <property type="entry name" value="GRAM"/>
    <property type="match status" value="1"/>
</dbReference>
<dbReference type="AlphaFoldDB" id="A0A1X2GM15"/>
<dbReference type="GO" id="GO:0032366">
    <property type="term" value="P:intracellular sterol transport"/>
    <property type="evidence" value="ECO:0007669"/>
    <property type="project" value="TreeGrafter"/>
</dbReference>
<feature type="region of interest" description="Disordered" evidence="6">
    <location>
        <begin position="1"/>
        <end position="58"/>
    </location>
</feature>
<dbReference type="PROSITE" id="PS51778">
    <property type="entry name" value="VAST"/>
    <property type="match status" value="1"/>
</dbReference>
<evidence type="ECO:0000256" key="5">
    <source>
        <dbReference type="ARBA" id="ARBA00023136"/>
    </source>
</evidence>
<sequence>MHIVGRQQAKSVDSLTLNHALTKKNTPRRFTVSSLSKKSPKETPTSTPRQSIASTASQPLLSTTVGYNSPIKPNATPAKNAHRVSTLTMASTDSEARSTLVGSIASAVGVDVASNKRNVDFHALFRSVPDNELLIEDFGCALQKEILVQGRLYISENYLCFNANIFGWVTNLVIAFEDIVDIEKRTTALFIPNAIQVSTLHAKHFFTSFLSRDQAWELMMDVWKYSRTLHGQAMSGTIEKDKNSNENQTITDAASVYSNTASVTGDSESDHSSDDQSESSLVELLPISSEPKSSLTQSVMAVDTKQAQEVTTCTCQGDHYEAVVMDTSFKGSLESIYNLLYNSSFLRNFLINKENSSDLVMSDWENAANHGYKRTISYIKPLNGPIGPKQTKCNQEENVLCCNFKQCACILTTTTTPDVPSGGAFSVKTKTCMTWSGYHKVRILVTCKVEFTKSSWLKSTIERASLDGQTCYYKDMDAAIKSYIRSHSTEFASQPHPQPSKHRPKKKKHHRKHEDRDKPLPPNPWPALAPALAAVLAVLMDTTRTAFHTFVSAKSSSRVMLVCLVSMMVLNLFIASKIGHLESKLAALSADRAALSANDQYLGQGHGGDLRLAFGLPIDDDYDKDDLWDWLTSFDHAANYTDTTAAAVPPSAAAMASIENQVYQAHPDDAAGQRLAAMDKLLSPERTKQLVEHNLRDLSRMIRRAERTLGHVSRNFHQQRDILRKDLAPS</sequence>
<dbReference type="CDD" id="cd13220">
    <property type="entry name" value="PH-GRAM_GRAMDC"/>
    <property type="match status" value="1"/>
</dbReference>
<dbReference type="GO" id="GO:0120015">
    <property type="term" value="F:sterol transfer activity"/>
    <property type="evidence" value="ECO:0007669"/>
    <property type="project" value="TreeGrafter"/>
</dbReference>
<evidence type="ECO:0000259" key="7">
    <source>
        <dbReference type="PROSITE" id="PS51778"/>
    </source>
</evidence>
<protein>
    <recommendedName>
        <fullName evidence="7">VASt domain-containing protein</fullName>
    </recommendedName>
</protein>
<dbReference type="GO" id="GO:0140268">
    <property type="term" value="C:endoplasmic reticulum-plasma membrane contact site"/>
    <property type="evidence" value="ECO:0007669"/>
    <property type="project" value="TreeGrafter"/>
</dbReference>
<dbReference type="Pfam" id="PF16016">
    <property type="entry name" value="VASt"/>
    <property type="match status" value="1"/>
</dbReference>
<comment type="subcellular location">
    <subcellularLocation>
        <location evidence="1">Membrane</location>
        <topology evidence="1">Single-pass membrane protein</topology>
    </subcellularLocation>
</comment>
<dbReference type="PANTHER" id="PTHR23319">
    <property type="entry name" value="GRAM DOMAIN CONTAINING 1B, ISOFORM E"/>
    <property type="match status" value="1"/>
</dbReference>
<dbReference type="InterPro" id="IPR004182">
    <property type="entry name" value="GRAM"/>
</dbReference>
<reference evidence="8 9" key="1">
    <citation type="submission" date="2016-07" db="EMBL/GenBank/DDBJ databases">
        <title>Pervasive Adenine N6-methylation of Active Genes in Fungi.</title>
        <authorList>
            <consortium name="DOE Joint Genome Institute"/>
            <person name="Mondo S.J."/>
            <person name="Dannebaum R.O."/>
            <person name="Kuo R.C."/>
            <person name="Labutti K."/>
            <person name="Haridas S."/>
            <person name="Kuo A."/>
            <person name="Salamov A."/>
            <person name="Ahrendt S.R."/>
            <person name="Lipzen A."/>
            <person name="Sullivan W."/>
            <person name="Andreopoulos W.B."/>
            <person name="Clum A."/>
            <person name="Lindquist E."/>
            <person name="Daum C."/>
            <person name="Ramamoorthy G.K."/>
            <person name="Gryganskyi A."/>
            <person name="Culley D."/>
            <person name="Magnuson J.K."/>
            <person name="James T.Y."/>
            <person name="O'Malley M.A."/>
            <person name="Stajich J.E."/>
            <person name="Spatafora J.W."/>
            <person name="Visel A."/>
            <person name="Grigoriev I.V."/>
        </authorList>
    </citation>
    <scope>NUCLEOTIDE SEQUENCE [LARGE SCALE GENOMIC DNA]</scope>
    <source>
        <strain evidence="8 9">NRRL 3301</strain>
    </source>
</reference>
<dbReference type="Gene3D" id="2.30.29.30">
    <property type="entry name" value="Pleckstrin-homology domain (PH domain)/Phosphotyrosine-binding domain (PTB)"/>
    <property type="match status" value="1"/>
</dbReference>
<comment type="caution">
    <text evidence="8">The sequence shown here is derived from an EMBL/GenBank/DDBJ whole genome shotgun (WGS) entry which is preliminary data.</text>
</comment>
<organism evidence="8 9">
    <name type="scientific">Hesseltinella vesiculosa</name>
    <dbReference type="NCBI Taxonomy" id="101127"/>
    <lineage>
        <taxon>Eukaryota</taxon>
        <taxon>Fungi</taxon>
        <taxon>Fungi incertae sedis</taxon>
        <taxon>Mucoromycota</taxon>
        <taxon>Mucoromycotina</taxon>
        <taxon>Mucoromycetes</taxon>
        <taxon>Mucorales</taxon>
        <taxon>Cunninghamellaceae</taxon>
        <taxon>Hesseltinella</taxon>
    </lineage>
</organism>
<dbReference type="InterPro" id="IPR051482">
    <property type="entry name" value="Cholesterol_transport"/>
</dbReference>
<dbReference type="InterPro" id="IPR031968">
    <property type="entry name" value="VASt"/>
</dbReference>
<dbReference type="GO" id="GO:0032541">
    <property type="term" value="C:cortical endoplasmic reticulum"/>
    <property type="evidence" value="ECO:0007669"/>
    <property type="project" value="TreeGrafter"/>
</dbReference>
<dbReference type="Proteomes" id="UP000242146">
    <property type="component" value="Unassembled WGS sequence"/>
</dbReference>